<comment type="caution">
    <text evidence="1">The sequence shown here is derived from an EMBL/GenBank/DDBJ whole genome shotgun (WGS) entry which is preliminary data.</text>
</comment>
<accession>A0A269TJN3</accession>
<evidence type="ECO:0000313" key="2">
    <source>
        <dbReference type="Proteomes" id="UP000216943"/>
    </source>
</evidence>
<evidence type="ECO:0000313" key="1">
    <source>
        <dbReference type="EMBL" id="PAK21703.1"/>
    </source>
</evidence>
<dbReference type="RefSeq" id="WP_095334536.1">
    <property type="nucleotide sequence ID" value="NZ_NQNY01000002.1"/>
</dbReference>
<organism evidence="1 2">
    <name type="scientific">Mycoplasmopsis agassizii</name>
    <dbReference type="NCBI Taxonomy" id="33922"/>
    <lineage>
        <taxon>Bacteria</taxon>
        <taxon>Bacillati</taxon>
        <taxon>Mycoplasmatota</taxon>
        <taxon>Mycoplasmoidales</taxon>
        <taxon>Metamycoplasmataceae</taxon>
        <taxon>Mycoplasmopsis</taxon>
    </lineage>
</organism>
<dbReference type="AlphaFoldDB" id="A0A269TJN3"/>
<reference evidence="2" key="1">
    <citation type="submission" date="2017-08" db="EMBL/GenBank/DDBJ databases">
        <authorList>
            <person name="Alvarez-Ponce D."/>
            <person name="Weitzman C.L."/>
            <person name="Tillett R.L."/>
            <person name="Sandmeier F.C."/>
            <person name="Tracy C.R."/>
        </authorList>
    </citation>
    <scope>NUCLEOTIDE SEQUENCE [LARGE SCALE GENOMIC DNA]</scope>
    <source>
        <strain evidence="2">723</strain>
    </source>
</reference>
<dbReference type="EMBL" id="NQNY01000002">
    <property type="protein sequence ID" value="PAK21703.1"/>
    <property type="molecule type" value="Genomic_DNA"/>
</dbReference>
<dbReference type="OrthoDB" id="9919995at2"/>
<dbReference type="Proteomes" id="UP000216943">
    <property type="component" value="Unassembled WGS sequence"/>
</dbReference>
<protein>
    <submittedName>
        <fullName evidence="1">Uncharacterized protein</fullName>
    </submittedName>
</protein>
<gene>
    <name evidence="1" type="ORF">CJJ23_01030</name>
</gene>
<name>A0A269TJN3_9BACT</name>
<sequence>MNKNKTDNRLKIADLIVFIKEKIKENIKINNELDFIYLFEFIKNKMNENQLFVLNFYLEKYNSKKSISSQIKKSELNIFKKSSKQVLDLFDTYFNCYESSK</sequence>
<proteinExistence type="predicted"/>